<keyword evidence="1" id="KW-0812">Transmembrane</keyword>
<keyword evidence="1" id="KW-1133">Transmembrane helix</keyword>
<dbReference type="PANTHER" id="PTHR34351:SF1">
    <property type="entry name" value="SLR1927 PROTEIN"/>
    <property type="match status" value="1"/>
</dbReference>
<proteinExistence type="predicted"/>
<keyword evidence="3" id="KW-1185">Reference proteome</keyword>
<name>A0A4P7XHS0_9ALTE</name>
<feature type="transmembrane region" description="Helical" evidence="1">
    <location>
        <begin position="90"/>
        <end position="107"/>
    </location>
</feature>
<feature type="transmembrane region" description="Helical" evidence="1">
    <location>
        <begin position="68"/>
        <end position="84"/>
    </location>
</feature>
<keyword evidence="1" id="KW-0472">Membrane</keyword>
<sequence length="349" mass="39365">MSRRSGSYAVGEVMTLNPVTRRRRRRFSLASPGRRPTTFWGRWLQRRLPAADEVELGRTNLFILPTREGALFLVLLGIMLLTGINYQNSLIYLLTFLLGAFYYVGILQTHSNLSGIKLSLRNIEEGFTGSALAVDLQFIRPYQTDRPAIDLFFSGGAAHIDVRDEGQVASLAFIPPHRGAHTLPRIRIESRYPFGLFKAWTYLWLKSTALAYPRPVEPPGHLGSGWKADGEDSRTSCPNRLADDFLLRPYRTGDLPQRVQWKRFARDGQMMVLEAESRASDSLWLDYDGFPGVPGELRLSYLSWLVESCRAQDRPFGLRLPGAVLNPAAGPRHAREAQRRLAMFQGATS</sequence>
<evidence type="ECO:0000256" key="1">
    <source>
        <dbReference type="SAM" id="Phobius"/>
    </source>
</evidence>
<dbReference type="KEGG" id="hmi:soil367_09930"/>
<evidence type="ECO:0000313" key="3">
    <source>
        <dbReference type="Proteomes" id="UP000298049"/>
    </source>
</evidence>
<protein>
    <submittedName>
        <fullName evidence="2">DUF58 domain-containing protein</fullName>
    </submittedName>
</protein>
<evidence type="ECO:0000313" key="2">
    <source>
        <dbReference type="EMBL" id="QCF26223.1"/>
    </source>
</evidence>
<dbReference type="EMBL" id="CP031093">
    <property type="protein sequence ID" value="QCF26223.1"/>
    <property type="molecule type" value="Genomic_DNA"/>
</dbReference>
<accession>A0A4P7XHS0</accession>
<gene>
    <name evidence="2" type="ORF">soil367_09930</name>
</gene>
<dbReference type="Proteomes" id="UP000298049">
    <property type="component" value="Chromosome"/>
</dbReference>
<organism evidence="2 3">
    <name type="scientific">Hydrocarboniclastica marina</name>
    <dbReference type="NCBI Taxonomy" id="2259620"/>
    <lineage>
        <taxon>Bacteria</taxon>
        <taxon>Pseudomonadati</taxon>
        <taxon>Pseudomonadota</taxon>
        <taxon>Gammaproteobacteria</taxon>
        <taxon>Alteromonadales</taxon>
        <taxon>Alteromonadaceae</taxon>
        <taxon>Hydrocarboniclastica</taxon>
    </lineage>
</organism>
<reference evidence="2 3" key="1">
    <citation type="submission" date="2018-07" db="EMBL/GenBank/DDBJ databases">
        <title>Marsedoiliclastica nanhaica gen. nov. sp. nov., a novel marine hydrocarbonoclastic bacterium isolated from an in-situ enriched hydrocarbon-degrading consortium in deep-sea sediment.</title>
        <authorList>
            <person name="Dong C."/>
            <person name="Ma T."/>
            <person name="Liu R."/>
            <person name="Shao Z."/>
        </authorList>
    </citation>
    <scope>NUCLEOTIDE SEQUENCE [LARGE SCALE GENOMIC DNA]</scope>
    <source>
        <strain evidence="3">soil36-7</strain>
    </source>
</reference>
<dbReference type="PANTHER" id="PTHR34351">
    <property type="entry name" value="SLR1927 PROTEIN-RELATED"/>
    <property type="match status" value="1"/>
</dbReference>
<dbReference type="AlphaFoldDB" id="A0A4P7XHS0"/>